<dbReference type="GO" id="GO:0000049">
    <property type="term" value="F:tRNA binding"/>
    <property type="evidence" value="ECO:0007669"/>
    <property type="project" value="UniProtKB-KW"/>
</dbReference>
<comment type="catalytic activity">
    <reaction evidence="12">
        <text>5-taurinomethyluridine(34) in tRNA + S-sulfanyl-L-cysteinyl-[protein] + AH2 + ATP = 5-taurinomethyl-2-thiouridine(34) in tRNA + L-cysteinyl-[protein] + A + AMP + diphosphate + H(+)</text>
        <dbReference type="Rhea" id="RHEA:47040"/>
        <dbReference type="Rhea" id="RHEA-COMP:10131"/>
        <dbReference type="Rhea" id="RHEA-COMP:11726"/>
        <dbReference type="Rhea" id="RHEA-COMP:11732"/>
        <dbReference type="Rhea" id="RHEA-COMP:11733"/>
        <dbReference type="ChEBI" id="CHEBI:13193"/>
        <dbReference type="ChEBI" id="CHEBI:15378"/>
        <dbReference type="ChEBI" id="CHEBI:17499"/>
        <dbReference type="ChEBI" id="CHEBI:29950"/>
        <dbReference type="ChEBI" id="CHEBI:30616"/>
        <dbReference type="ChEBI" id="CHEBI:33019"/>
        <dbReference type="ChEBI" id="CHEBI:61963"/>
        <dbReference type="ChEBI" id="CHEBI:87171"/>
        <dbReference type="ChEBI" id="CHEBI:87172"/>
        <dbReference type="ChEBI" id="CHEBI:456215"/>
        <dbReference type="EC" id="2.8.1.14"/>
    </reaction>
</comment>
<dbReference type="OrthoDB" id="3685at2759"/>
<dbReference type="PANTHER" id="PTHR11933">
    <property type="entry name" value="TRNA 5-METHYLAMINOMETHYL-2-THIOURIDYLATE -METHYLTRANSFERASE"/>
    <property type="match status" value="1"/>
</dbReference>
<evidence type="ECO:0000256" key="2">
    <source>
        <dbReference type="ARBA" id="ARBA00004173"/>
    </source>
</evidence>
<dbReference type="NCBIfam" id="NF001138">
    <property type="entry name" value="PRK00143.1"/>
    <property type="match status" value="1"/>
</dbReference>
<keyword evidence="11" id="KW-1015">Disulfide bond</keyword>
<dbReference type="InterPro" id="IPR046884">
    <property type="entry name" value="MnmA-like_central"/>
</dbReference>
<dbReference type="Gene3D" id="3.40.50.620">
    <property type="entry name" value="HUPs"/>
    <property type="match status" value="1"/>
</dbReference>
<evidence type="ECO:0000259" key="14">
    <source>
        <dbReference type="Pfam" id="PF20258"/>
    </source>
</evidence>
<evidence type="ECO:0000313" key="17">
    <source>
        <dbReference type="Proteomes" id="UP000677054"/>
    </source>
</evidence>
<dbReference type="InterPro" id="IPR014729">
    <property type="entry name" value="Rossmann-like_a/b/a_fold"/>
</dbReference>
<evidence type="ECO:0000256" key="10">
    <source>
        <dbReference type="ARBA" id="ARBA00022884"/>
    </source>
</evidence>
<dbReference type="InterPro" id="IPR046885">
    <property type="entry name" value="MnmA-like_C"/>
</dbReference>
<dbReference type="Pfam" id="PF20259">
    <property type="entry name" value="tRNA_Me_trans_M"/>
    <property type="match status" value="1"/>
</dbReference>
<dbReference type="InterPro" id="IPR023382">
    <property type="entry name" value="MnmA-like_central_sf"/>
</dbReference>
<reference evidence="16" key="1">
    <citation type="submission" date="2020-11" db="EMBL/GenBank/DDBJ databases">
        <authorList>
            <person name="Tran Van P."/>
        </authorList>
    </citation>
    <scope>NUCLEOTIDE SEQUENCE</scope>
</reference>
<evidence type="ECO:0000256" key="6">
    <source>
        <dbReference type="ARBA" id="ARBA00022679"/>
    </source>
</evidence>
<dbReference type="EMBL" id="CAJPEV010000265">
    <property type="protein sequence ID" value="CAG0883167.1"/>
    <property type="molecule type" value="Genomic_DNA"/>
</dbReference>
<dbReference type="GO" id="GO:0002143">
    <property type="term" value="P:tRNA wobble position uridine thiolation"/>
    <property type="evidence" value="ECO:0007669"/>
    <property type="project" value="TreeGrafter"/>
</dbReference>
<evidence type="ECO:0000256" key="5">
    <source>
        <dbReference type="ARBA" id="ARBA00022555"/>
    </source>
</evidence>
<dbReference type="PANTHER" id="PTHR11933:SF5">
    <property type="entry name" value="MITOCHONDRIAL TRNA-SPECIFIC 2-THIOURIDYLASE 1"/>
    <property type="match status" value="1"/>
</dbReference>
<keyword evidence="9" id="KW-0067">ATP-binding</keyword>
<sequence length="391" mass="44246">MEAAMINMQMLPVLEDICYEIIGVFMRNWDITDEVGNCTVDQDAEDAHKVCKQLGIPFHEVSFIKEYWHEVFSHMVNDYENGLTPNPDILCNKRIKFDALFKHCTEKLGVDALATGHYARSTFGDELQNFSQQKGARLLRALDTVKDQTFFLSQISQASLQHAVFPLGEFTKDVVKKIALTAGFESLVKKKESMGICFIGKRNFQDFIDEYIDPQPGLFIHMETGEVIGEHLGIHQWTIGQRCRLPGKRTPFYIVQKNKESQEMLVIQDCDHPALYCTSVFLGQPHWIHSTPRMLMNNKSLDCSFVFQHTKPLVPCSLNMTTNGCLIAYLAKPLRAVTPGQYGVFYKGDECLGSARILHPGPSLYAMSNKPKDRIPISDSEIQNSQIPSDG</sequence>
<dbReference type="Gene3D" id="2.30.30.280">
    <property type="entry name" value="Adenine nucleotide alpha hydrolases-like domains"/>
    <property type="match status" value="1"/>
</dbReference>
<dbReference type="SUPFAM" id="SSF52402">
    <property type="entry name" value="Adenine nucleotide alpha hydrolases-like"/>
    <property type="match status" value="1"/>
</dbReference>
<feature type="domain" description="tRNA-specific 2-thiouridylase MnmA-like C-terminal" evidence="14">
    <location>
        <begin position="282"/>
        <end position="357"/>
    </location>
</feature>
<keyword evidence="5" id="KW-0820">tRNA-binding</keyword>
<dbReference type="InterPro" id="IPR004506">
    <property type="entry name" value="MnmA-like"/>
</dbReference>
<feature type="compositionally biased region" description="Polar residues" evidence="13">
    <location>
        <begin position="380"/>
        <end position="391"/>
    </location>
</feature>
<evidence type="ECO:0000256" key="9">
    <source>
        <dbReference type="ARBA" id="ARBA00022840"/>
    </source>
</evidence>
<dbReference type="GO" id="GO:0061708">
    <property type="term" value="F:tRNA-5-taurinomethyluridine 2-sulfurtransferase"/>
    <property type="evidence" value="ECO:0007669"/>
    <property type="project" value="UniProtKB-EC"/>
</dbReference>
<evidence type="ECO:0000256" key="1">
    <source>
        <dbReference type="ARBA" id="ARBA00003986"/>
    </source>
</evidence>
<accession>A0A7R8ZZA2</accession>
<comment type="similarity">
    <text evidence="3">Belongs to the MnmA/TRMU family.</text>
</comment>
<comment type="function">
    <text evidence="1">Catalyzes the 2-thiolation of uridine at the wobble position (U34) of mitochondrial tRNA(Lys), tRNA(Glu) and tRNA(Gln). Required for the formation of 5-taurinomethyl-2-thiouridine (tm5s2U) of mitochondrial tRNA(Lys), tRNA(Glu), and tRNA(Gln) at the wobble position. ATP is required to activate the C2 atom of the wobble base.</text>
</comment>
<dbReference type="CDD" id="cd01998">
    <property type="entry name" value="MnmA_TRMU-like"/>
    <property type="match status" value="1"/>
</dbReference>
<dbReference type="Pfam" id="PF03054">
    <property type="entry name" value="tRNA_Me_trans"/>
    <property type="match status" value="1"/>
</dbReference>
<keyword evidence="7" id="KW-0819">tRNA processing</keyword>
<dbReference type="EC" id="2.8.1.14" evidence="4"/>
<evidence type="ECO:0000256" key="7">
    <source>
        <dbReference type="ARBA" id="ARBA00022694"/>
    </source>
</evidence>
<dbReference type="EMBL" id="LR899782">
    <property type="protein sequence ID" value="CAD7242423.1"/>
    <property type="molecule type" value="Genomic_DNA"/>
</dbReference>
<gene>
    <name evidence="16" type="ORF">DSTB1V02_LOCUS2389</name>
</gene>
<dbReference type="AlphaFoldDB" id="A0A7R8ZZA2"/>
<proteinExistence type="inferred from homology"/>
<dbReference type="GO" id="GO:0005524">
    <property type="term" value="F:ATP binding"/>
    <property type="evidence" value="ECO:0007669"/>
    <property type="project" value="UniProtKB-KW"/>
</dbReference>
<comment type="subcellular location">
    <subcellularLocation>
        <location evidence="2">Mitochondrion</location>
    </subcellularLocation>
</comment>
<name>A0A7R8ZZA2_9CRUS</name>
<dbReference type="NCBIfam" id="TIGR00420">
    <property type="entry name" value="trmU"/>
    <property type="match status" value="1"/>
</dbReference>
<keyword evidence="6" id="KW-0808">Transferase</keyword>
<protein>
    <recommendedName>
        <fullName evidence="4">tRNA-5-taurinomethyluridine 2-sulfurtransferase</fullName>
        <ecNumber evidence="4">2.8.1.14</ecNumber>
    </recommendedName>
</protein>
<evidence type="ECO:0000313" key="16">
    <source>
        <dbReference type="EMBL" id="CAD7242423.1"/>
    </source>
</evidence>
<organism evidence="16">
    <name type="scientific">Darwinula stevensoni</name>
    <dbReference type="NCBI Taxonomy" id="69355"/>
    <lineage>
        <taxon>Eukaryota</taxon>
        <taxon>Metazoa</taxon>
        <taxon>Ecdysozoa</taxon>
        <taxon>Arthropoda</taxon>
        <taxon>Crustacea</taxon>
        <taxon>Oligostraca</taxon>
        <taxon>Ostracoda</taxon>
        <taxon>Podocopa</taxon>
        <taxon>Podocopida</taxon>
        <taxon>Darwinulocopina</taxon>
        <taxon>Darwinuloidea</taxon>
        <taxon>Darwinulidae</taxon>
        <taxon>Darwinula</taxon>
    </lineage>
</organism>
<feature type="domain" description="tRNA-specific 2-thiouridylase MnmA-like central" evidence="15">
    <location>
        <begin position="205"/>
        <end position="266"/>
    </location>
</feature>
<dbReference type="FunFam" id="3.40.50.620:FF:000104">
    <property type="entry name" value="Mitochondrial tRNA-specific 2-thiouridylase 1"/>
    <property type="match status" value="1"/>
</dbReference>
<dbReference type="FunFam" id="2.30.30.280:FF:000001">
    <property type="entry name" value="tRNA-specific 2-thiouridylase MnmA"/>
    <property type="match status" value="1"/>
</dbReference>
<evidence type="ECO:0000259" key="15">
    <source>
        <dbReference type="Pfam" id="PF20259"/>
    </source>
</evidence>
<feature type="region of interest" description="Disordered" evidence="13">
    <location>
        <begin position="370"/>
        <end position="391"/>
    </location>
</feature>
<evidence type="ECO:0000256" key="3">
    <source>
        <dbReference type="ARBA" id="ARBA00006191"/>
    </source>
</evidence>
<keyword evidence="8" id="KW-0547">Nucleotide-binding</keyword>
<evidence type="ECO:0000256" key="8">
    <source>
        <dbReference type="ARBA" id="ARBA00022741"/>
    </source>
</evidence>
<evidence type="ECO:0000256" key="11">
    <source>
        <dbReference type="ARBA" id="ARBA00023157"/>
    </source>
</evidence>
<evidence type="ECO:0000256" key="12">
    <source>
        <dbReference type="ARBA" id="ARBA00049564"/>
    </source>
</evidence>
<evidence type="ECO:0000256" key="13">
    <source>
        <dbReference type="SAM" id="MobiDB-lite"/>
    </source>
</evidence>
<evidence type="ECO:0000256" key="4">
    <source>
        <dbReference type="ARBA" id="ARBA00011953"/>
    </source>
</evidence>
<keyword evidence="17" id="KW-1185">Reference proteome</keyword>
<dbReference type="Proteomes" id="UP000677054">
    <property type="component" value="Unassembled WGS sequence"/>
</dbReference>
<dbReference type="GO" id="GO:0005739">
    <property type="term" value="C:mitochondrion"/>
    <property type="evidence" value="ECO:0007669"/>
    <property type="project" value="UniProtKB-SubCell"/>
</dbReference>
<dbReference type="Gene3D" id="2.40.30.10">
    <property type="entry name" value="Translation factors"/>
    <property type="match status" value="1"/>
</dbReference>
<keyword evidence="10" id="KW-0694">RNA-binding</keyword>
<dbReference type="Pfam" id="PF20258">
    <property type="entry name" value="tRNA_Me_trans_C"/>
    <property type="match status" value="1"/>
</dbReference>